<name>A0ACC0IF03_9ERIC</name>
<evidence type="ECO:0000313" key="2">
    <source>
        <dbReference type="Proteomes" id="UP001060215"/>
    </source>
</evidence>
<accession>A0ACC0IF03</accession>
<proteinExistence type="predicted"/>
<comment type="caution">
    <text evidence="1">The sequence shown here is derived from an EMBL/GenBank/DDBJ whole genome shotgun (WGS) entry which is preliminary data.</text>
</comment>
<gene>
    <name evidence="1" type="ORF">LOK49_LG03G02215</name>
</gene>
<evidence type="ECO:0000313" key="1">
    <source>
        <dbReference type="EMBL" id="KAI8022916.1"/>
    </source>
</evidence>
<dbReference type="Proteomes" id="UP001060215">
    <property type="component" value="Chromosome 6"/>
</dbReference>
<reference evidence="1 2" key="1">
    <citation type="journal article" date="2022" name="Plant J.">
        <title>Chromosome-level genome of Camellia lanceoleosa provides a valuable resource for understanding genome evolution and self-incompatibility.</title>
        <authorList>
            <person name="Gong W."/>
            <person name="Xiao S."/>
            <person name="Wang L."/>
            <person name="Liao Z."/>
            <person name="Chang Y."/>
            <person name="Mo W."/>
            <person name="Hu G."/>
            <person name="Li W."/>
            <person name="Zhao G."/>
            <person name="Zhu H."/>
            <person name="Hu X."/>
            <person name="Ji K."/>
            <person name="Xiang X."/>
            <person name="Song Q."/>
            <person name="Yuan D."/>
            <person name="Jin S."/>
            <person name="Zhang L."/>
        </authorList>
    </citation>
    <scope>NUCLEOTIDE SEQUENCE [LARGE SCALE GENOMIC DNA]</scope>
    <source>
        <strain evidence="1">SQ_2022a</strain>
    </source>
</reference>
<organism evidence="1 2">
    <name type="scientific">Camellia lanceoleosa</name>
    <dbReference type="NCBI Taxonomy" id="1840588"/>
    <lineage>
        <taxon>Eukaryota</taxon>
        <taxon>Viridiplantae</taxon>
        <taxon>Streptophyta</taxon>
        <taxon>Embryophyta</taxon>
        <taxon>Tracheophyta</taxon>
        <taxon>Spermatophyta</taxon>
        <taxon>Magnoliopsida</taxon>
        <taxon>eudicotyledons</taxon>
        <taxon>Gunneridae</taxon>
        <taxon>Pentapetalae</taxon>
        <taxon>asterids</taxon>
        <taxon>Ericales</taxon>
        <taxon>Theaceae</taxon>
        <taxon>Camellia</taxon>
    </lineage>
</organism>
<protein>
    <submittedName>
        <fullName evidence="1">Protein WUSCHEL</fullName>
    </submittedName>
</protein>
<keyword evidence="2" id="KW-1185">Reference proteome</keyword>
<sequence>MQRSGVVGNGGGGGGGGGWRSEDPVYNKYPNISPAVPSPSSSSSLGMLAVGQMGSYGGYGSVTMEKSFRVSYTILYYSLS</sequence>
<dbReference type="EMBL" id="CM045763">
    <property type="protein sequence ID" value="KAI8022916.1"/>
    <property type="molecule type" value="Genomic_DNA"/>
</dbReference>